<keyword evidence="11" id="KW-1185">Reference proteome</keyword>
<dbReference type="InterPro" id="IPR006091">
    <property type="entry name" value="Acyl-CoA_Oxase/DH_mid-dom"/>
</dbReference>
<comment type="cofactor">
    <cofactor evidence="1 6">
        <name>FAD</name>
        <dbReference type="ChEBI" id="CHEBI:57692"/>
    </cofactor>
</comment>
<dbReference type="InterPro" id="IPR036250">
    <property type="entry name" value="AcylCo_DH-like_C"/>
</dbReference>
<dbReference type="Gene3D" id="2.40.110.10">
    <property type="entry name" value="Butyryl-CoA Dehydrogenase, subunit A, domain 2"/>
    <property type="match status" value="1"/>
</dbReference>
<dbReference type="Gene3D" id="1.20.140.10">
    <property type="entry name" value="Butyryl-CoA Dehydrogenase, subunit A, domain 3"/>
    <property type="match status" value="1"/>
</dbReference>
<reference evidence="10 11" key="1">
    <citation type="submission" date="2020-01" db="EMBL/GenBank/DDBJ databases">
        <title>Identification and distribution of gene clusters putatively required for synthesis of sphingolipid metabolism inhibitors in phylogenetically diverse species of the filamentous fungus Fusarium.</title>
        <authorList>
            <person name="Kim H.-S."/>
            <person name="Busman M."/>
            <person name="Brown D.W."/>
            <person name="Divon H."/>
            <person name="Uhlig S."/>
            <person name="Proctor R.H."/>
        </authorList>
    </citation>
    <scope>NUCLEOTIDE SEQUENCE [LARGE SCALE GENOMIC DNA]</scope>
    <source>
        <strain evidence="10 11">NRRL 20459</strain>
    </source>
</reference>
<dbReference type="EMBL" id="JAADYS010002781">
    <property type="protein sequence ID" value="KAF4454907.1"/>
    <property type="molecule type" value="Genomic_DNA"/>
</dbReference>
<evidence type="ECO:0000256" key="1">
    <source>
        <dbReference type="ARBA" id="ARBA00001974"/>
    </source>
</evidence>
<dbReference type="GO" id="GO:0050660">
    <property type="term" value="F:flavin adenine dinucleotide binding"/>
    <property type="evidence" value="ECO:0007669"/>
    <property type="project" value="InterPro"/>
</dbReference>
<comment type="caution">
    <text evidence="10">The sequence shown here is derived from an EMBL/GenBank/DDBJ whole genome shotgun (WGS) entry which is preliminary data.</text>
</comment>
<dbReference type="Pfam" id="PF00441">
    <property type="entry name" value="Acyl-CoA_dh_1"/>
    <property type="match status" value="1"/>
</dbReference>
<feature type="domain" description="Acyl-CoA dehydrogenase/oxidase N-terminal" evidence="9">
    <location>
        <begin position="22"/>
        <end position="149"/>
    </location>
</feature>
<dbReference type="Pfam" id="PF02770">
    <property type="entry name" value="Acyl-CoA_dh_M"/>
    <property type="match status" value="1"/>
</dbReference>
<gene>
    <name evidence="10" type="ORF">FALBO_15743</name>
</gene>
<evidence type="ECO:0000256" key="4">
    <source>
        <dbReference type="ARBA" id="ARBA00022827"/>
    </source>
</evidence>
<accession>A0A8H4PBN5</accession>
<sequence length="394" mass="42466">MAVTPFSEAPWLTGVPTPYYSQSHRNWQKTCESFINGLFKDGLQWQKAGSAPSDLWQTFAQAGFIVPCMPAPLPTAQLEAAGITELPGGLKVKDYDYFHYLIYTTELYRCGLWGPASVIVPGAAFGIPPIFNFGSQELQKRLLPDLLSGRTRSCIAITEPSGGSDVANLETTAVKTPDGKYYVVNGISTGIWADYATTGVRTGSEGAAGLSLLVIPLKNTRGVKCRKMEISGGGIGGTTFITFEDVKVPVDNLIGREGHGFKYILTNFNHERLSLAISATVQSRKLLSTAFDYVIKREAFGKPLIDQPVVRNRLGSAGADLEAQWAWIEQLTYSMKVLPKEEADRLLGGQTALAKVRAGKLLAQCAEQAQLLLGGNSVTLTGQGQLVESASNAP</sequence>
<evidence type="ECO:0000259" key="7">
    <source>
        <dbReference type="Pfam" id="PF00441"/>
    </source>
</evidence>
<dbReference type="SUPFAM" id="SSF56645">
    <property type="entry name" value="Acyl-CoA dehydrogenase NM domain-like"/>
    <property type="match status" value="1"/>
</dbReference>
<dbReference type="Gene3D" id="1.10.540.10">
    <property type="entry name" value="Acyl-CoA dehydrogenase/oxidase, N-terminal domain"/>
    <property type="match status" value="1"/>
</dbReference>
<keyword evidence="4 6" id="KW-0274">FAD</keyword>
<name>A0A8H4PBN5_9HYPO</name>
<evidence type="ECO:0000259" key="8">
    <source>
        <dbReference type="Pfam" id="PF02770"/>
    </source>
</evidence>
<evidence type="ECO:0000256" key="3">
    <source>
        <dbReference type="ARBA" id="ARBA00022630"/>
    </source>
</evidence>
<keyword evidence="3 6" id="KW-0285">Flavoprotein</keyword>
<dbReference type="GO" id="GO:0033539">
    <property type="term" value="P:fatty acid beta-oxidation using acyl-CoA dehydrogenase"/>
    <property type="evidence" value="ECO:0007669"/>
    <property type="project" value="TreeGrafter"/>
</dbReference>
<evidence type="ECO:0000256" key="2">
    <source>
        <dbReference type="ARBA" id="ARBA00009347"/>
    </source>
</evidence>
<dbReference type="OrthoDB" id="2588832at2759"/>
<organism evidence="10 11">
    <name type="scientific">Fusarium albosuccineum</name>
    <dbReference type="NCBI Taxonomy" id="1237068"/>
    <lineage>
        <taxon>Eukaryota</taxon>
        <taxon>Fungi</taxon>
        <taxon>Dikarya</taxon>
        <taxon>Ascomycota</taxon>
        <taxon>Pezizomycotina</taxon>
        <taxon>Sordariomycetes</taxon>
        <taxon>Hypocreomycetidae</taxon>
        <taxon>Hypocreales</taxon>
        <taxon>Nectriaceae</taxon>
        <taxon>Fusarium</taxon>
        <taxon>Fusarium decemcellulare species complex</taxon>
    </lineage>
</organism>
<evidence type="ECO:0000313" key="11">
    <source>
        <dbReference type="Proteomes" id="UP000554235"/>
    </source>
</evidence>
<proteinExistence type="inferred from homology"/>
<evidence type="ECO:0000259" key="9">
    <source>
        <dbReference type="Pfam" id="PF02771"/>
    </source>
</evidence>
<dbReference type="PANTHER" id="PTHR48083">
    <property type="entry name" value="MEDIUM-CHAIN SPECIFIC ACYL-COA DEHYDROGENASE, MITOCHONDRIAL-RELATED"/>
    <property type="match status" value="1"/>
</dbReference>
<dbReference type="InterPro" id="IPR009100">
    <property type="entry name" value="AcylCoA_DH/oxidase_NM_dom_sf"/>
</dbReference>
<feature type="domain" description="Acyl-CoA oxidase/dehydrogenase middle" evidence="8">
    <location>
        <begin position="154"/>
        <end position="245"/>
    </location>
</feature>
<dbReference type="GO" id="GO:0003995">
    <property type="term" value="F:acyl-CoA dehydrogenase activity"/>
    <property type="evidence" value="ECO:0007669"/>
    <property type="project" value="TreeGrafter"/>
</dbReference>
<evidence type="ECO:0000256" key="6">
    <source>
        <dbReference type="RuleBase" id="RU362125"/>
    </source>
</evidence>
<keyword evidence="5 6" id="KW-0560">Oxidoreductase</keyword>
<dbReference type="Proteomes" id="UP000554235">
    <property type="component" value="Unassembled WGS sequence"/>
</dbReference>
<dbReference type="InterPro" id="IPR050741">
    <property type="entry name" value="Acyl-CoA_dehydrogenase"/>
</dbReference>
<evidence type="ECO:0000256" key="5">
    <source>
        <dbReference type="ARBA" id="ARBA00023002"/>
    </source>
</evidence>
<dbReference type="SUPFAM" id="SSF47203">
    <property type="entry name" value="Acyl-CoA dehydrogenase C-terminal domain-like"/>
    <property type="match status" value="1"/>
</dbReference>
<protein>
    <submittedName>
        <fullName evidence="10">Acyl- dehydrogenase NM</fullName>
    </submittedName>
</protein>
<dbReference type="InterPro" id="IPR046373">
    <property type="entry name" value="Acyl-CoA_Oxase/DH_mid-dom_sf"/>
</dbReference>
<dbReference type="InterPro" id="IPR013786">
    <property type="entry name" value="AcylCoA_DH/ox_N"/>
</dbReference>
<dbReference type="InterPro" id="IPR037069">
    <property type="entry name" value="AcylCoA_DH/ox_N_sf"/>
</dbReference>
<dbReference type="PANTHER" id="PTHR48083:SF15">
    <property type="entry name" value="ACYL-COA DEHYDROGENASE APDG"/>
    <property type="match status" value="1"/>
</dbReference>
<evidence type="ECO:0000313" key="10">
    <source>
        <dbReference type="EMBL" id="KAF4454907.1"/>
    </source>
</evidence>
<comment type="similarity">
    <text evidence="2 6">Belongs to the acyl-CoA dehydrogenase family.</text>
</comment>
<dbReference type="Pfam" id="PF02771">
    <property type="entry name" value="Acyl-CoA_dh_N"/>
    <property type="match status" value="1"/>
</dbReference>
<feature type="domain" description="Acyl-CoA dehydrogenase/oxidase C-terminal" evidence="7">
    <location>
        <begin position="258"/>
        <end position="381"/>
    </location>
</feature>
<dbReference type="GO" id="GO:0005737">
    <property type="term" value="C:cytoplasm"/>
    <property type="evidence" value="ECO:0007669"/>
    <property type="project" value="TreeGrafter"/>
</dbReference>
<dbReference type="InterPro" id="IPR009075">
    <property type="entry name" value="AcylCo_DH/oxidase_C"/>
</dbReference>
<dbReference type="AlphaFoldDB" id="A0A8H4PBN5"/>